<dbReference type="Proteomes" id="UP000187499">
    <property type="component" value="Chromosome"/>
</dbReference>
<protein>
    <recommendedName>
        <fullName evidence="3">Colicin D immunity protein domain-containing protein</fullName>
    </recommendedName>
</protein>
<keyword evidence="2" id="KW-1185">Reference proteome</keyword>
<accession>A0A1P8Q212</accession>
<dbReference type="AlphaFoldDB" id="A0A1P8Q212"/>
<evidence type="ECO:0000313" key="1">
    <source>
        <dbReference type="EMBL" id="APX71898.1"/>
    </source>
</evidence>
<evidence type="ECO:0000313" key="2">
    <source>
        <dbReference type="Proteomes" id="UP000187499"/>
    </source>
</evidence>
<sequence>MEEMEKYKMDRKEVIQTIEESVGEFNMLSESNLIGIVMQYLDRFEDSDFEPTLLDFRRDLIEYDEKTGHVNERDVDELVFKINQSFNGFNTY</sequence>
<organism evidence="1 2">
    <name type="scientific">Companilactobacillus allii</name>
    <dbReference type="NCBI Taxonomy" id="1847728"/>
    <lineage>
        <taxon>Bacteria</taxon>
        <taxon>Bacillati</taxon>
        <taxon>Bacillota</taxon>
        <taxon>Bacilli</taxon>
        <taxon>Lactobacillales</taxon>
        <taxon>Lactobacillaceae</taxon>
        <taxon>Companilactobacillus</taxon>
    </lineage>
</organism>
<evidence type="ECO:0008006" key="3">
    <source>
        <dbReference type="Google" id="ProtNLM"/>
    </source>
</evidence>
<name>A0A1P8Q212_9LACO</name>
<dbReference type="EMBL" id="CP019323">
    <property type="protein sequence ID" value="APX71898.1"/>
    <property type="molecule type" value="Genomic_DNA"/>
</dbReference>
<proteinExistence type="predicted"/>
<dbReference type="KEGG" id="lalw:BTM29_04715"/>
<gene>
    <name evidence="1" type="ORF">BTM29_04715</name>
</gene>
<reference evidence="2" key="1">
    <citation type="submission" date="2016-12" db="EMBL/GenBank/DDBJ databases">
        <authorList>
            <person name="Jung M.Y."/>
            <person name="Lee S.H."/>
        </authorList>
    </citation>
    <scope>NUCLEOTIDE SEQUENCE [LARGE SCALE GENOMIC DNA]</scope>
    <source>
        <strain evidence="2">WiKim39</strain>
    </source>
</reference>